<keyword evidence="7" id="KW-1185">Reference proteome</keyword>
<accession>A0A1P8KQV4</accession>
<dbReference type="PANTHER" id="PTHR30290:SF9">
    <property type="entry name" value="OLIGOPEPTIDE-BINDING PROTEIN APPA"/>
    <property type="match status" value="1"/>
</dbReference>
<evidence type="ECO:0000256" key="2">
    <source>
        <dbReference type="ARBA" id="ARBA00022448"/>
    </source>
</evidence>
<evidence type="ECO:0000313" key="6">
    <source>
        <dbReference type="EMBL" id="APW66901.1"/>
    </source>
</evidence>
<dbReference type="InterPro" id="IPR030678">
    <property type="entry name" value="Peptide/Ni-bd"/>
</dbReference>
<dbReference type="KEGG" id="alp:LPB137_01035"/>
<dbReference type="EMBL" id="CP019070">
    <property type="protein sequence ID" value="APW66901.1"/>
    <property type="molecule type" value="Genomic_DNA"/>
</dbReference>
<protein>
    <submittedName>
        <fullName evidence="6">Peptide ABC transporter substrate-binding protein</fullName>
    </submittedName>
</protein>
<dbReference type="Gene3D" id="3.90.76.10">
    <property type="entry name" value="Dipeptide-binding Protein, Domain 1"/>
    <property type="match status" value="1"/>
</dbReference>
<dbReference type="AlphaFoldDB" id="A0A1P8KQV4"/>
<dbReference type="Gene3D" id="3.10.105.10">
    <property type="entry name" value="Dipeptide-binding Protein, Domain 3"/>
    <property type="match status" value="1"/>
</dbReference>
<comment type="similarity">
    <text evidence="1">Belongs to the bacterial solute-binding protein 5 family.</text>
</comment>
<dbReference type="InterPro" id="IPR039424">
    <property type="entry name" value="SBP_5"/>
</dbReference>
<dbReference type="Proteomes" id="UP000186074">
    <property type="component" value="Chromosome"/>
</dbReference>
<dbReference type="GO" id="GO:1904680">
    <property type="term" value="F:peptide transmembrane transporter activity"/>
    <property type="evidence" value="ECO:0007669"/>
    <property type="project" value="TreeGrafter"/>
</dbReference>
<keyword evidence="3 4" id="KW-0732">Signal</keyword>
<sequence>MKFLITLFLLLTTINASTLNLSISSSPSRLNPILANDTASSQIADWLFNGLFKYDKDGNPAVDLASSYTFETKTKLIIKLKKGVKWHDGVELTAKDIIFTYNTILDPKVFNSIKSNYKEVKSVKAIDDYTIEVIYKKAYFKALEIWMVGILPYHLLKDEKNLMTSTFNKNPIGTGPYKLESFKVGQDIKLKANKDYFEGAPKINELLYKFIPDTNTSFLFLKQKKLDLAGLTPLQIDRQIDDDFKDSFKIIESQSFSYSYVGLNLKNEKFKDLRIRKALSLAINRQELVDILFFGHGKVCNGPFLPGSFAYNDEVKQIKPDLKEAKRLLKELGYDENNPFTFEVVTNTGNDTRINAAQIMQYQLAKVNINMKIRVMEWQAFLNTIVHPRNYEAVLLGWSLSLMPDAYPLWHSSSDKIGRFNLVGYSNPEVDKLIEEGSVTVDRKELSKIYKTIFKKITDDIPYLFLYIPNSITVVNKDIKNIEPAFTGVTHNQKDWIKP</sequence>
<dbReference type="Gene3D" id="3.40.190.10">
    <property type="entry name" value="Periplasmic binding protein-like II"/>
    <property type="match status" value="1"/>
</dbReference>
<dbReference type="PIRSF" id="PIRSF002741">
    <property type="entry name" value="MppA"/>
    <property type="match status" value="1"/>
</dbReference>
<evidence type="ECO:0000256" key="1">
    <source>
        <dbReference type="ARBA" id="ARBA00005695"/>
    </source>
</evidence>
<feature type="domain" description="Solute-binding protein family 5" evidence="5">
    <location>
        <begin position="63"/>
        <end position="414"/>
    </location>
</feature>
<feature type="signal peptide" evidence="4">
    <location>
        <begin position="1"/>
        <end position="18"/>
    </location>
</feature>
<dbReference type="GO" id="GO:0030288">
    <property type="term" value="C:outer membrane-bounded periplasmic space"/>
    <property type="evidence" value="ECO:0007669"/>
    <property type="project" value="UniProtKB-ARBA"/>
</dbReference>
<dbReference type="GO" id="GO:0015833">
    <property type="term" value="P:peptide transport"/>
    <property type="evidence" value="ECO:0007669"/>
    <property type="project" value="TreeGrafter"/>
</dbReference>
<keyword evidence="2" id="KW-0813">Transport</keyword>
<name>A0A1P8KQV4_9BACT</name>
<dbReference type="RefSeq" id="WP_076089147.1">
    <property type="nucleotide sequence ID" value="NZ_CP019070.1"/>
</dbReference>
<evidence type="ECO:0000259" key="5">
    <source>
        <dbReference type="Pfam" id="PF00496"/>
    </source>
</evidence>
<dbReference type="OrthoDB" id="5469165at2"/>
<dbReference type="Pfam" id="PF00496">
    <property type="entry name" value="SBP_bac_5"/>
    <property type="match status" value="1"/>
</dbReference>
<dbReference type="PANTHER" id="PTHR30290">
    <property type="entry name" value="PERIPLASMIC BINDING COMPONENT OF ABC TRANSPORTER"/>
    <property type="match status" value="1"/>
</dbReference>
<evidence type="ECO:0000313" key="7">
    <source>
        <dbReference type="Proteomes" id="UP000186074"/>
    </source>
</evidence>
<feature type="chain" id="PRO_5012681657" evidence="4">
    <location>
        <begin position="19"/>
        <end position="499"/>
    </location>
</feature>
<gene>
    <name evidence="6" type="ORF">LPB137_01035</name>
</gene>
<evidence type="ECO:0000256" key="4">
    <source>
        <dbReference type="SAM" id="SignalP"/>
    </source>
</evidence>
<dbReference type="CDD" id="cd08514">
    <property type="entry name" value="PBP2_AppA_like"/>
    <property type="match status" value="1"/>
</dbReference>
<dbReference type="GO" id="GO:0043190">
    <property type="term" value="C:ATP-binding cassette (ABC) transporter complex"/>
    <property type="evidence" value="ECO:0007669"/>
    <property type="project" value="InterPro"/>
</dbReference>
<dbReference type="InterPro" id="IPR000914">
    <property type="entry name" value="SBP_5_dom"/>
</dbReference>
<evidence type="ECO:0000256" key="3">
    <source>
        <dbReference type="ARBA" id="ARBA00022729"/>
    </source>
</evidence>
<dbReference type="SUPFAM" id="SSF53850">
    <property type="entry name" value="Periplasmic binding protein-like II"/>
    <property type="match status" value="1"/>
</dbReference>
<proteinExistence type="inferred from homology"/>
<reference evidence="6 7" key="1">
    <citation type="submission" date="2017-01" db="EMBL/GenBank/DDBJ databases">
        <title>Genome sequencing of Arcobacter sp. LPB0137.</title>
        <authorList>
            <person name="Lee G.-W."/>
            <person name="Yi H."/>
        </authorList>
    </citation>
    <scope>NUCLEOTIDE SEQUENCE [LARGE SCALE GENOMIC DNA]</scope>
    <source>
        <strain evidence="6 7">LPB0137</strain>
    </source>
</reference>
<organism evidence="6 7">
    <name type="scientific">Poseidonibacter parvus</name>
    <dbReference type="NCBI Taxonomy" id="1850254"/>
    <lineage>
        <taxon>Bacteria</taxon>
        <taxon>Pseudomonadati</taxon>
        <taxon>Campylobacterota</taxon>
        <taxon>Epsilonproteobacteria</taxon>
        <taxon>Campylobacterales</taxon>
        <taxon>Arcobacteraceae</taxon>
        <taxon>Poseidonibacter</taxon>
    </lineage>
</organism>
<dbReference type="STRING" id="1850254.LPB137_01035"/>